<accession>A0A7N2MQE6</accession>
<protein>
    <submittedName>
        <fullName evidence="2">Uncharacterized protein</fullName>
    </submittedName>
</protein>
<organism evidence="2 3">
    <name type="scientific">Quercus lobata</name>
    <name type="common">Valley oak</name>
    <dbReference type="NCBI Taxonomy" id="97700"/>
    <lineage>
        <taxon>Eukaryota</taxon>
        <taxon>Viridiplantae</taxon>
        <taxon>Streptophyta</taxon>
        <taxon>Embryophyta</taxon>
        <taxon>Tracheophyta</taxon>
        <taxon>Spermatophyta</taxon>
        <taxon>Magnoliopsida</taxon>
        <taxon>eudicotyledons</taxon>
        <taxon>Gunneridae</taxon>
        <taxon>Pentapetalae</taxon>
        <taxon>rosids</taxon>
        <taxon>fabids</taxon>
        <taxon>Fagales</taxon>
        <taxon>Fagaceae</taxon>
        <taxon>Quercus</taxon>
    </lineage>
</organism>
<dbReference type="InParanoid" id="A0A7N2MQE6"/>
<dbReference type="Gramene" id="QL10p022987:mrna">
    <property type="protein sequence ID" value="QL10p022987:mrna"/>
    <property type="gene ID" value="QL10p022987"/>
</dbReference>
<keyword evidence="3" id="KW-1185">Reference proteome</keyword>
<dbReference type="Proteomes" id="UP000594261">
    <property type="component" value="Chromosome 10"/>
</dbReference>
<dbReference type="EnsemblPlants" id="QL10p022987:mrna">
    <property type="protein sequence ID" value="QL10p022987:mrna"/>
    <property type="gene ID" value="QL10p022987"/>
</dbReference>
<name>A0A7N2MQE6_QUELO</name>
<dbReference type="EMBL" id="LRBV02000010">
    <property type="status" value="NOT_ANNOTATED_CDS"/>
    <property type="molecule type" value="Genomic_DNA"/>
</dbReference>
<feature type="region of interest" description="Disordered" evidence="1">
    <location>
        <begin position="46"/>
        <end position="67"/>
    </location>
</feature>
<evidence type="ECO:0000256" key="1">
    <source>
        <dbReference type="SAM" id="MobiDB-lite"/>
    </source>
</evidence>
<sequence length="67" mass="7625">MVDDSIDRFYERISTELSTKLKAEVGQKLDIFHLESGNSNENYKVNDLNVQADASGDDEDDIDWEEG</sequence>
<dbReference type="AlphaFoldDB" id="A0A7N2MQE6"/>
<feature type="compositionally biased region" description="Acidic residues" evidence="1">
    <location>
        <begin position="55"/>
        <end position="67"/>
    </location>
</feature>
<reference evidence="2" key="2">
    <citation type="submission" date="2021-01" db="UniProtKB">
        <authorList>
            <consortium name="EnsemblPlants"/>
        </authorList>
    </citation>
    <scope>IDENTIFICATION</scope>
</reference>
<evidence type="ECO:0000313" key="3">
    <source>
        <dbReference type="Proteomes" id="UP000594261"/>
    </source>
</evidence>
<evidence type="ECO:0000313" key="2">
    <source>
        <dbReference type="EnsemblPlants" id="QL10p022987:mrna"/>
    </source>
</evidence>
<reference evidence="2 3" key="1">
    <citation type="journal article" date="2016" name="G3 (Bethesda)">
        <title>First Draft Assembly and Annotation of the Genome of a California Endemic Oak Quercus lobata Nee (Fagaceae).</title>
        <authorList>
            <person name="Sork V.L."/>
            <person name="Fitz-Gibbon S.T."/>
            <person name="Puiu D."/>
            <person name="Crepeau M."/>
            <person name="Gugger P.F."/>
            <person name="Sherman R."/>
            <person name="Stevens K."/>
            <person name="Langley C.H."/>
            <person name="Pellegrini M."/>
            <person name="Salzberg S.L."/>
        </authorList>
    </citation>
    <scope>NUCLEOTIDE SEQUENCE [LARGE SCALE GENOMIC DNA]</scope>
    <source>
        <strain evidence="2 3">cv. SW786</strain>
    </source>
</reference>
<proteinExistence type="predicted"/>